<keyword evidence="2" id="KW-0238">DNA-binding</keyword>
<evidence type="ECO:0000313" key="6">
    <source>
        <dbReference type="EMBL" id="MPQ42663.1"/>
    </source>
</evidence>
<dbReference type="PROSITE" id="PS51071">
    <property type="entry name" value="HTH_RPIR"/>
    <property type="match status" value="1"/>
</dbReference>
<dbReference type="Gene3D" id="1.10.10.10">
    <property type="entry name" value="Winged helix-like DNA-binding domain superfamily/Winged helix DNA-binding domain"/>
    <property type="match status" value="1"/>
</dbReference>
<dbReference type="Pfam" id="PF01380">
    <property type="entry name" value="SIS"/>
    <property type="match status" value="1"/>
</dbReference>
<name>A0A6I1MIZ0_9CLOT</name>
<keyword evidence="3" id="KW-0804">Transcription</keyword>
<dbReference type="GO" id="GO:0003677">
    <property type="term" value="F:DNA binding"/>
    <property type="evidence" value="ECO:0007669"/>
    <property type="project" value="UniProtKB-KW"/>
</dbReference>
<dbReference type="AlphaFoldDB" id="A0A6I1MIZ0"/>
<dbReference type="PANTHER" id="PTHR30514:SF1">
    <property type="entry name" value="HTH-TYPE TRANSCRIPTIONAL REGULATOR HEXR-RELATED"/>
    <property type="match status" value="1"/>
</dbReference>
<dbReference type="CDD" id="cd05013">
    <property type="entry name" value="SIS_RpiR"/>
    <property type="match status" value="1"/>
</dbReference>
<organism evidence="6 7">
    <name type="scientific">Clostridium tarantellae</name>
    <dbReference type="NCBI Taxonomy" id="39493"/>
    <lineage>
        <taxon>Bacteria</taxon>
        <taxon>Bacillati</taxon>
        <taxon>Bacillota</taxon>
        <taxon>Clostridia</taxon>
        <taxon>Eubacteriales</taxon>
        <taxon>Clostridiaceae</taxon>
        <taxon>Clostridium</taxon>
    </lineage>
</organism>
<dbReference type="GO" id="GO:1901135">
    <property type="term" value="P:carbohydrate derivative metabolic process"/>
    <property type="evidence" value="ECO:0007669"/>
    <property type="project" value="InterPro"/>
</dbReference>
<dbReference type="GO" id="GO:0003700">
    <property type="term" value="F:DNA-binding transcription factor activity"/>
    <property type="evidence" value="ECO:0007669"/>
    <property type="project" value="InterPro"/>
</dbReference>
<dbReference type="InterPro" id="IPR047640">
    <property type="entry name" value="RpiR-like"/>
</dbReference>
<dbReference type="InterPro" id="IPR036388">
    <property type="entry name" value="WH-like_DNA-bd_sf"/>
</dbReference>
<dbReference type="InterPro" id="IPR009057">
    <property type="entry name" value="Homeodomain-like_sf"/>
</dbReference>
<dbReference type="PANTHER" id="PTHR30514">
    <property type="entry name" value="GLUCOKINASE"/>
    <property type="match status" value="1"/>
</dbReference>
<comment type="caution">
    <text evidence="6">The sequence shown here is derived from an EMBL/GenBank/DDBJ whole genome shotgun (WGS) entry which is preliminary data.</text>
</comment>
<evidence type="ECO:0000256" key="1">
    <source>
        <dbReference type="ARBA" id="ARBA00023015"/>
    </source>
</evidence>
<dbReference type="PROSITE" id="PS51464">
    <property type="entry name" value="SIS"/>
    <property type="match status" value="1"/>
</dbReference>
<evidence type="ECO:0000256" key="2">
    <source>
        <dbReference type="ARBA" id="ARBA00023125"/>
    </source>
</evidence>
<keyword evidence="7" id="KW-1185">Reference proteome</keyword>
<dbReference type="SUPFAM" id="SSF46689">
    <property type="entry name" value="Homeodomain-like"/>
    <property type="match status" value="1"/>
</dbReference>
<accession>A0A6I1MIZ0</accession>
<dbReference type="EMBL" id="WHJC01000016">
    <property type="protein sequence ID" value="MPQ42663.1"/>
    <property type="molecule type" value="Genomic_DNA"/>
</dbReference>
<feature type="domain" description="SIS" evidence="5">
    <location>
        <begin position="123"/>
        <end position="263"/>
    </location>
</feature>
<dbReference type="InterPro" id="IPR035472">
    <property type="entry name" value="RpiR-like_SIS"/>
</dbReference>
<dbReference type="Pfam" id="PF01418">
    <property type="entry name" value="HTH_6"/>
    <property type="match status" value="1"/>
</dbReference>
<dbReference type="SUPFAM" id="SSF53697">
    <property type="entry name" value="SIS domain"/>
    <property type="match status" value="1"/>
</dbReference>
<dbReference type="Proteomes" id="UP000430345">
    <property type="component" value="Unassembled WGS sequence"/>
</dbReference>
<reference evidence="6 7" key="1">
    <citation type="submission" date="2019-10" db="EMBL/GenBank/DDBJ databases">
        <title>The Genome Sequence of Clostridium tarantellae Isolated from Fish Brain.</title>
        <authorList>
            <person name="Bano L."/>
            <person name="Kiel M."/>
            <person name="Sales G."/>
            <person name="Doxey A.C."/>
            <person name="Mansfield M.J."/>
            <person name="Schiavone M."/>
            <person name="Rossetto O."/>
            <person name="Pirazzini M."/>
            <person name="Dobrindt U."/>
            <person name="Montecucco C."/>
        </authorList>
    </citation>
    <scope>NUCLEOTIDE SEQUENCE [LARGE SCALE GENOMIC DNA]</scope>
    <source>
        <strain evidence="6 7">DSM 3997</strain>
    </source>
</reference>
<dbReference type="InterPro" id="IPR000281">
    <property type="entry name" value="HTH_RpiR"/>
</dbReference>
<evidence type="ECO:0000259" key="5">
    <source>
        <dbReference type="PROSITE" id="PS51464"/>
    </source>
</evidence>
<dbReference type="OrthoDB" id="3684496at2"/>
<proteinExistence type="predicted"/>
<feature type="domain" description="HTH rpiR-type" evidence="4">
    <location>
        <begin position="1"/>
        <end position="77"/>
    </location>
</feature>
<dbReference type="RefSeq" id="WP_152887493.1">
    <property type="nucleotide sequence ID" value="NZ_WHJC01000016.1"/>
</dbReference>
<keyword evidence="1" id="KW-0805">Transcription regulation</keyword>
<dbReference type="InterPro" id="IPR001347">
    <property type="entry name" value="SIS_dom"/>
</dbReference>
<dbReference type="Gene3D" id="3.40.50.10490">
    <property type="entry name" value="Glucose-6-phosphate isomerase like protein, domain 1"/>
    <property type="match status" value="1"/>
</dbReference>
<evidence type="ECO:0000256" key="3">
    <source>
        <dbReference type="ARBA" id="ARBA00023163"/>
    </source>
</evidence>
<evidence type="ECO:0000313" key="7">
    <source>
        <dbReference type="Proteomes" id="UP000430345"/>
    </source>
</evidence>
<gene>
    <name evidence="6" type="ORF">GBZ86_02690</name>
</gene>
<dbReference type="GO" id="GO:0097367">
    <property type="term" value="F:carbohydrate derivative binding"/>
    <property type="evidence" value="ECO:0007669"/>
    <property type="project" value="InterPro"/>
</dbReference>
<sequence length="283" mass="31596">MGILEQLETPNFKATKSDKQLIEYIKKNINEVSYKSISEIAKKSLIGEATITRFARKMGFSGFQEFKVTLAKEISTKDRRSIINDSVKNDESAKDTALKLLQCNVNMLDKTLAITNFNDIHKCAELIKQANKIYFFGLGYSGIVAQDSNYKFMRIGLHCNSFHDGHTMIIMSSIVNKGDVIIAISHSGETEEVINAIGLAKESGAKIISITKNEESRLKSISDINLPYISTETIFETGAVPSKLAQIFLIDLIYTQVVKDMATEAIERKVKTTEAIKKLKNIL</sequence>
<protein>
    <submittedName>
        <fullName evidence="6">SIS domain-containing protein</fullName>
    </submittedName>
</protein>
<dbReference type="InterPro" id="IPR046348">
    <property type="entry name" value="SIS_dom_sf"/>
</dbReference>
<evidence type="ECO:0000259" key="4">
    <source>
        <dbReference type="PROSITE" id="PS51071"/>
    </source>
</evidence>